<dbReference type="GO" id="GO:0016020">
    <property type="term" value="C:membrane"/>
    <property type="evidence" value="ECO:0007669"/>
    <property type="project" value="TreeGrafter"/>
</dbReference>
<keyword evidence="5" id="KW-1185">Reference proteome</keyword>
<dbReference type="PANTHER" id="PTHR10587">
    <property type="entry name" value="GLYCOSYL TRANSFERASE-RELATED"/>
    <property type="match status" value="1"/>
</dbReference>
<comment type="caution">
    <text evidence="4">The sequence shown here is derived from an EMBL/GenBank/DDBJ whole genome shotgun (WGS) entry which is preliminary data.</text>
</comment>
<keyword evidence="2" id="KW-0378">Hydrolase</keyword>
<organism evidence="4 5">
    <name type="scientific">Luteibaculum oceani</name>
    <dbReference type="NCBI Taxonomy" id="1294296"/>
    <lineage>
        <taxon>Bacteria</taxon>
        <taxon>Pseudomonadati</taxon>
        <taxon>Bacteroidota</taxon>
        <taxon>Flavobacteriia</taxon>
        <taxon>Flavobacteriales</taxon>
        <taxon>Luteibaculaceae</taxon>
        <taxon>Luteibaculum</taxon>
    </lineage>
</organism>
<evidence type="ECO:0000256" key="1">
    <source>
        <dbReference type="ARBA" id="ARBA00022723"/>
    </source>
</evidence>
<protein>
    <submittedName>
        <fullName evidence="4">Polysaccharide deacetylase family protein</fullName>
    </submittedName>
</protein>
<feature type="domain" description="NodB homology" evidence="3">
    <location>
        <begin position="26"/>
        <end position="199"/>
    </location>
</feature>
<dbReference type="GO" id="GO:0005975">
    <property type="term" value="P:carbohydrate metabolic process"/>
    <property type="evidence" value="ECO:0007669"/>
    <property type="project" value="InterPro"/>
</dbReference>
<dbReference type="InterPro" id="IPR002509">
    <property type="entry name" value="NODB_dom"/>
</dbReference>
<dbReference type="InterPro" id="IPR011330">
    <property type="entry name" value="Glyco_hydro/deAcase_b/a-brl"/>
</dbReference>
<evidence type="ECO:0000259" key="3">
    <source>
        <dbReference type="PROSITE" id="PS51677"/>
    </source>
</evidence>
<accession>A0A5C6VIW9</accession>
<keyword evidence="1" id="KW-0479">Metal-binding</keyword>
<dbReference type="OrthoDB" id="9812065at2"/>
<dbReference type="Proteomes" id="UP000321168">
    <property type="component" value="Unassembled WGS sequence"/>
</dbReference>
<dbReference type="GO" id="GO:0016810">
    <property type="term" value="F:hydrolase activity, acting on carbon-nitrogen (but not peptide) bonds"/>
    <property type="evidence" value="ECO:0007669"/>
    <property type="project" value="InterPro"/>
</dbReference>
<dbReference type="PROSITE" id="PS51677">
    <property type="entry name" value="NODB"/>
    <property type="match status" value="1"/>
</dbReference>
<sequence length="203" mass="23516">MIPANTPQWIQKAIPGVLWRVETAEKELYLTFDDGPIPEVTPWVLDLLLSYNAQATFFCIGDNVQKHPAIYQRIIEEGHGVANHTQNHLNGWKSSKSNYVSNVEACSKWVDSKLFRPPYGKFTKGQLEWLKRRYTTILWSVLSKDYSKNLSPQQVLDNALKCKEGDIIVFHDSLKARKNLEYVLPRFLEHYQNLGYTFKSIKV</sequence>
<dbReference type="GO" id="GO:0046872">
    <property type="term" value="F:metal ion binding"/>
    <property type="evidence" value="ECO:0007669"/>
    <property type="project" value="UniProtKB-KW"/>
</dbReference>
<evidence type="ECO:0000313" key="4">
    <source>
        <dbReference type="EMBL" id="TXC85097.1"/>
    </source>
</evidence>
<evidence type="ECO:0000256" key="2">
    <source>
        <dbReference type="ARBA" id="ARBA00022801"/>
    </source>
</evidence>
<dbReference type="Gene3D" id="3.20.20.370">
    <property type="entry name" value="Glycoside hydrolase/deacetylase"/>
    <property type="match status" value="1"/>
</dbReference>
<proteinExistence type="predicted"/>
<dbReference type="InterPro" id="IPR050248">
    <property type="entry name" value="Polysacc_deacetylase_ArnD"/>
</dbReference>
<gene>
    <name evidence="4" type="ORF">FRX97_00295</name>
</gene>
<dbReference type="AlphaFoldDB" id="A0A5C6VIW9"/>
<dbReference type="CDD" id="cd10917">
    <property type="entry name" value="CE4_NodB_like_6s_7s"/>
    <property type="match status" value="1"/>
</dbReference>
<dbReference type="Pfam" id="PF01522">
    <property type="entry name" value="Polysacc_deac_1"/>
    <property type="match status" value="1"/>
</dbReference>
<dbReference type="PANTHER" id="PTHR10587:SF133">
    <property type="entry name" value="CHITIN DEACETYLASE 1-RELATED"/>
    <property type="match status" value="1"/>
</dbReference>
<dbReference type="RefSeq" id="WP_147012198.1">
    <property type="nucleotide sequence ID" value="NZ_VORB01000001.1"/>
</dbReference>
<name>A0A5C6VIW9_9FLAO</name>
<evidence type="ECO:0000313" key="5">
    <source>
        <dbReference type="Proteomes" id="UP000321168"/>
    </source>
</evidence>
<reference evidence="4 5" key="1">
    <citation type="submission" date="2019-08" db="EMBL/GenBank/DDBJ databases">
        <title>Genome of Luteibaculum oceani JCM 18817.</title>
        <authorList>
            <person name="Bowman J.P."/>
        </authorList>
    </citation>
    <scope>NUCLEOTIDE SEQUENCE [LARGE SCALE GENOMIC DNA]</scope>
    <source>
        <strain evidence="4 5">JCM 18817</strain>
    </source>
</reference>
<dbReference type="EMBL" id="VORB01000001">
    <property type="protein sequence ID" value="TXC85097.1"/>
    <property type="molecule type" value="Genomic_DNA"/>
</dbReference>
<dbReference type="SUPFAM" id="SSF88713">
    <property type="entry name" value="Glycoside hydrolase/deacetylase"/>
    <property type="match status" value="1"/>
</dbReference>